<evidence type="ECO:0000313" key="1">
    <source>
        <dbReference type="EMBL" id="WMV14424.1"/>
    </source>
</evidence>
<gene>
    <name evidence="1" type="ORF">MTR67_007809</name>
</gene>
<accession>A0AAF0TDE3</accession>
<protein>
    <submittedName>
        <fullName evidence="1">Uncharacterized protein</fullName>
    </submittedName>
</protein>
<evidence type="ECO:0000313" key="2">
    <source>
        <dbReference type="Proteomes" id="UP001234989"/>
    </source>
</evidence>
<dbReference type="PANTHER" id="PTHR36617">
    <property type="entry name" value="PROTEIN, PUTATIVE-RELATED"/>
    <property type="match status" value="1"/>
</dbReference>
<dbReference type="EMBL" id="CP133613">
    <property type="protein sequence ID" value="WMV14424.1"/>
    <property type="molecule type" value="Genomic_DNA"/>
</dbReference>
<dbReference type="Proteomes" id="UP001234989">
    <property type="component" value="Chromosome 2"/>
</dbReference>
<organism evidence="1 2">
    <name type="scientific">Solanum verrucosum</name>
    <dbReference type="NCBI Taxonomy" id="315347"/>
    <lineage>
        <taxon>Eukaryota</taxon>
        <taxon>Viridiplantae</taxon>
        <taxon>Streptophyta</taxon>
        <taxon>Embryophyta</taxon>
        <taxon>Tracheophyta</taxon>
        <taxon>Spermatophyta</taxon>
        <taxon>Magnoliopsida</taxon>
        <taxon>eudicotyledons</taxon>
        <taxon>Gunneridae</taxon>
        <taxon>Pentapetalae</taxon>
        <taxon>asterids</taxon>
        <taxon>lamiids</taxon>
        <taxon>Solanales</taxon>
        <taxon>Solanaceae</taxon>
        <taxon>Solanoideae</taxon>
        <taxon>Solaneae</taxon>
        <taxon>Solanum</taxon>
    </lineage>
</organism>
<sequence>MHARAQTSLETVVLEVAGGNKDITTMGVKSVQEERSVCQTGGKNIYAIGRGESRQGQLLTSDTGNWEAPYGVSRWRSIRAHWTFLKDNSLIKVNDGNKTLFWRGNWLGNGSHQERFLDIVNLVVRQRKTMAEIRREYGWFRRMQNYWEIQRVTEFYNTLESFSGLQEGTDLLRLKGHSSGKKRYNSMLKVFSLCRESRDCESSILTPQNYSLALETFH</sequence>
<keyword evidence="2" id="KW-1185">Reference proteome</keyword>
<dbReference type="PANTHER" id="PTHR36617:SF16">
    <property type="entry name" value="OS04G0516500 PROTEIN"/>
    <property type="match status" value="1"/>
</dbReference>
<reference evidence="1" key="1">
    <citation type="submission" date="2023-08" db="EMBL/GenBank/DDBJ databases">
        <title>A de novo genome assembly of Solanum verrucosum Schlechtendal, a Mexican diploid species geographically isolated from the other diploid A-genome species in potato relatives.</title>
        <authorList>
            <person name="Hosaka K."/>
        </authorList>
    </citation>
    <scope>NUCLEOTIDE SEQUENCE</scope>
    <source>
        <tissue evidence="1">Young leaves</tissue>
    </source>
</reference>
<dbReference type="AlphaFoldDB" id="A0AAF0TDE3"/>
<proteinExistence type="predicted"/>
<name>A0AAF0TDE3_SOLVR</name>